<organism evidence="1 2">
    <name type="scientific">Teladorsagia circumcincta</name>
    <name type="common">Brown stomach worm</name>
    <name type="synonym">Ostertagia circumcincta</name>
    <dbReference type="NCBI Taxonomy" id="45464"/>
    <lineage>
        <taxon>Eukaryota</taxon>
        <taxon>Metazoa</taxon>
        <taxon>Ecdysozoa</taxon>
        <taxon>Nematoda</taxon>
        <taxon>Chromadorea</taxon>
        <taxon>Rhabditida</taxon>
        <taxon>Rhabditina</taxon>
        <taxon>Rhabditomorpha</taxon>
        <taxon>Strongyloidea</taxon>
        <taxon>Trichostrongylidae</taxon>
        <taxon>Teladorsagia</taxon>
    </lineage>
</organism>
<dbReference type="Proteomes" id="UP000230423">
    <property type="component" value="Unassembled WGS sequence"/>
</dbReference>
<protein>
    <submittedName>
        <fullName evidence="1">Uncharacterized protein</fullName>
    </submittedName>
</protein>
<dbReference type="EMBL" id="KZ359595">
    <property type="protein sequence ID" value="PIO58864.1"/>
    <property type="molecule type" value="Genomic_DNA"/>
</dbReference>
<accession>A0A2G9TLJ0</accession>
<reference evidence="1 2" key="1">
    <citation type="submission" date="2015-09" db="EMBL/GenBank/DDBJ databases">
        <title>Draft genome of the parasitic nematode Teladorsagia circumcincta isolate WARC Sus (inbred).</title>
        <authorList>
            <person name="Mitreva M."/>
        </authorList>
    </citation>
    <scope>NUCLEOTIDE SEQUENCE [LARGE SCALE GENOMIC DNA]</scope>
    <source>
        <strain evidence="1 2">S</strain>
    </source>
</reference>
<gene>
    <name evidence="1" type="ORF">TELCIR_19689</name>
</gene>
<name>A0A2G9TLJ0_TELCI</name>
<dbReference type="AlphaFoldDB" id="A0A2G9TLJ0"/>
<dbReference type="OrthoDB" id="1661883at2759"/>
<feature type="non-terminal residue" evidence="1">
    <location>
        <position position="43"/>
    </location>
</feature>
<keyword evidence="2" id="KW-1185">Reference proteome</keyword>
<evidence type="ECO:0000313" key="2">
    <source>
        <dbReference type="Proteomes" id="UP000230423"/>
    </source>
</evidence>
<evidence type="ECO:0000313" key="1">
    <source>
        <dbReference type="EMBL" id="PIO58864.1"/>
    </source>
</evidence>
<sequence>MRVRIHPLRGRPQSVFFKSCSMRLVETIDSGIPGLQVDPDNYE</sequence>
<proteinExistence type="predicted"/>